<evidence type="ECO:0000256" key="4">
    <source>
        <dbReference type="ARBA" id="ARBA00022475"/>
    </source>
</evidence>
<feature type="transmembrane region" description="Helical" evidence="8">
    <location>
        <begin position="131"/>
        <end position="157"/>
    </location>
</feature>
<evidence type="ECO:0000256" key="8">
    <source>
        <dbReference type="RuleBase" id="RU363041"/>
    </source>
</evidence>
<feature type="transmembrane region" description="Helical" evidence="8">
    <location>
        <begin position="169"/>
        <end position="191"/>
    </location>
</feature>
<feature type="transmembrane region" description="Helical" evidence="8">
    <location>
        <begin position="6"/>
        <end position="29"/>
    </location>
</feature>
<dbReference type="GO" id="GO:0005886">
    <property type="term" value="C:plasma membrane"/>
    <property type="evidence" value="ECO:0007669"/>
    <property type="project" value="UniProtKB-SubCell"/>
</dbReference>
<dbReference type="AlphaFoldDB" id="A0A140NIY8"/>
<dbReference type="GeneID" id="93517762"/>
<feature type="transmembrane region" description="Helical" evidence="8">
    <location>
        <begin position="76"/>
        <end position="95"/>
    </location>
</feature>
<evidence type="ECO:0000313" key="10">
    <source>
        <dbReference type="Proteomes" id="UP000005012"/>
    </source>
</evidence>
<dbReference type="InterPro" id="IPR002781">
    <property type="entry name" value="TM_pro_TauE-like"/>
</dbReference>
<feature type="transmembrane region" description="Helical" evidence="8">
    <location>
        <begin position="227"/>
        <end position="247"/>
    </location>
</feature>
<accession>A0A140NIY8</accession>
<protein>
    <recommendedName>
        <fullName evidence="8">Probable membrane transporter protein</fullName>
    </recommendedName>
</protein>
<dbReference type="KEGG" id="psi:S70_07850"/>
<reference evidence="10" key="2">
    <citation type="submission" date="2012-04" db="EMBL/GenBank/DDBJ databases">
        <title>Complete genome sequence of Providencia stuartii clinical isolate MRSN 2154.</title>
        <authorList>
            <person name="Clifford R.J."/>
            <person name="Hang J."/>
            <person name="Riley M.C."/>
            <person name="Onmus-Leone F."/>
            <person name="Kuschner R.A."/>
            <person name="Lesho E.P."/>
            <person name="Waterman P.E."/>
        </authorList>
    </citation>
    <scope>NUCLEOTIDE SEQUENCE [LARGE SCALE GENOMIC DNA]</scope>
    <source>
        <strain evidence="10">MRSN 2154</strain>
    </source>
</reference>
<gene>
    <name evidence="9" type="ordered locus">S70_07850</name>
</gene>
<dbReference type="EMBL" id="CP003488">
    <property type="protein sequence ID" value="AFH93439.1"/>
    <property type="molecule type" value="Genomic_DNA"/>
</dbReference>
<comment type="similarity">
    <text evidence="2 8">Belongs to the 4-toluene sulfonate uptake permease (TSUP) (TC 2.A.102) family.</text>
</comment>
<evidence type="ECO:0000256" key="6">
    <source>
        <dbReference type="ARBA" id="ARBA00022989"/>
    </source>
</evidence>
<organism evidence="9 10">
    <name type="scientific">Providencia stuartii (strain MRSN 2154)</name>
    <dbReference type="NCBI Taxonomy" id="1157951"/>
    <lineage>
        <taxon>Bacteria</taxon>
        <taxon>Pseudomonadati</taxon>
        <taxon>Pseudomonadota</taxon>
        <taxon>Gammaproteobacteria</taxon>
        <taxon>Enterobacterales</taxon>
        <taxon>Morganellaceae</taxon>
        <taxon>Providencia</taxon>
    </lineage>
</organism>
<dbReference type="PATRIC" id="fig|1157951.4.peg.1568"/>
<dbReference type="HOGENOM" id="CLU_054750_5_1_6"/>
<keyword evidence="7 8" id="KW-0472">Membrane</keyword>
<feature type="transmembrane region" description="Helical" evidence="8">
    <location>
        <begin position="41"/>
        <end position="64"/>
    </location>
</feature>
<keyword evidence="5 8" id="KW-0812">Transmembrane</keyword>
<evidence type="ECO:0000256" key="7">
    <source>
        <dbReference type="ARBA" id="ARBA00023136"/>
    </source>
</evidence>
<dbReference type="RefSeq" id="WP_014656867.1">
    <property type="nucleotide sequence ID" value="NC_017731.1"/>
</dbReference>
<dbReference type="Proteomes" id="UP000005012">
    <property type="component" value="Chromosome"/>
</dbReference>
<keyword evidence="6 8" id="KW-1133">Transmembrane helix</keyword>
<evidence type="ECO:0000256" key="5">
    <source>
        <dbReference type="ARBA" id="ARBA00022692"/>
    </source>
</evidence>
<comment type="subcellular location">
    <subcellularLocation>
        <location evidence="1 8">Cell membrane</location>
        <topology evidence="1 8">Multi-pass membrane protein</topology>
    </subcellularLocation>
</comment>
<reference evidence="9 10" key="1">
    <citation type="journal article" date="2012" name="J. Bacteriol.">
        <title>Complete Genome Sequence of Providencia stuartii Clinical Isolate MRSN 2154.</title>
        <authorList>
            <person name="Clifford R.J."/>
            <person name="Hang J."/>
            <person name="Riley M.C."/>
            <person name="Onmus-Leone F."/>
            <person name="Kuschner R.A."/>
            <person name="Lesho E.P."/>
            <person name="Waterman P.E."/>
        </authorList>
    </citation>
    <scope>NUCLEOTIDE SEQUENCE [LARGE SCALE GENOMIC DNA]</scope>
    <source>
        <strain evidence="9 10">MRSN 2154</strain>
    </source>
</reference>
<feature type="transmembrane region" description="Helical" evidence="8">
    <location>
        <begin position="102"/>
        <end position="119"/>
    </location>
</feature>
<dbReference type="Pfam" id="PF01925">
    <property type="entry name" value="TauE"/>
    <property type="match status" value="1"/>
</dbReference>
<dbReference type="PANTHER" id="PTHR30269:SF32">
    <property type="entry name" value="MEMBRANE TRANSPORTER PROTEIN-RELATED"/>
    <property type="match status" value="1"/>
</dbReference>
<sequence length="250" mass="27782">MPFDFFSLEMAICFFTLLCAYLVFGMAGFGSALIATPVLAMYLPLNMIVPILALIDLTAALINLVKDGKNADYQEIKWIIPLMVVGSLIGAAILLKTRPDILILLLGIFVIFYVMNAFFSKKGQSHFSKILVVPFSLIGGIFSALFGSGGFIYAMYLSSRIADKQRFRITQMTLIGFSTLTRVTIFLVMGVYVNVDILLMALAFSPAMLIGIWAGRHITLKISRESFLKIINIIILISGIALLYRYFFIL</sequence>
<dbReference type="OrthoDB" id="5801432at2"/>
<evidence type="ECO:0000256" key="1">
    <source>
        <dbReference type="ARBA" id="ARBA00004651"/>
    </source>
</evidence>
<keyword evidence="3" id="KW-0813">Transport</keyword>
<dbReference type="PANTHER" id="PTHR30269">
    <property type="entry name" value="TRANSMEMBRANE PROTEIN YFCA"/>
    <property type="match status" value="1"/>
</dbReference>
<feature type="transmembrane region" description="Helical" evidence="8">
    <location>
        <begin position="197"/>
        <end position="215"/>
    </location>
</feature>
<evidence type="ECO:0000256" key="2">
    <source>
        <dbReference type="ARBA" id="ARBA00009142"/>
    </source>
</evidence>
<evidence type="ECO:0000256" key="3">
    <source>
        <dbReference type="ARBA" id="ARBA00022448"/>
    </source>
</evidence>
<dbReference type="InterPro" id="IPR052017">
    <property type="entry name" value="TSUP"/>
</dbReference>
<keyword evidence="4 8" id="KW-1003">Cell membrane</keyword>
<evidence type="ECO:0000313" key="9">
    <source>
        <dbReference type="EMBL" id="AFH93439.1"/>
    </source>
</evidence>
<name>A0A140NIY8_PROSM</name>
<proteinExistence type="inferred from homology"/>